<feature type="domain" description="GAT" evidence="4">
    <location>
        <begin position="54"/>
        <end position="178"/>
    </location>
</feature>
<dbReference type="InterPro" id="IPR019454">
    <property type="entry name" value="Lipoprot_YkyA-like"/>
</dbReference>
<feature type="chain" id="PRO_5039683384" evidence="3">
    <location>
        <begin position="24"/>
        <end position="233"/>
    </location>
</feature>
<dbReference type="InterPro" id="IPR036785">
    <property type="entry name" value="YkyA-like_sf"/>
</dbReference>
<feature type="compositionally biased region" description="Acidic residues" evidence="2">
    <location>
        <begin position="218"/>
        <end position="233"/>
    </location>
</feature>
<keyword evidence="1" id="KW-0175">Coiled coil</keyword>
<feature type="coiled-coil region" evidence="1">
    <location>
        <begin position="84"/>
        <end position="138"/>
    </location>
</feature>
<evidence type="ECO:0000256" key="3">
    <source>
        <dbReference type="SAM" id="SignalP"/>
    </source>
</evidence>
<proteinExistence type="predicted"/>
<dbReference type="InterPro" id="IPR004152">
    <property type="entry name" value="GAT_dom"/>
</dbReference>
<evidence type="ECO:0000256" key="2">
    <source>
        <dbReference type="SAM" id="MobiDB-lite"/>
    </source>
</evidence>
<dbReference type="Gene3D" id="1.20.120.570">
    <property type="entry name" value="YkyA-like"/>
    <property type="match status" value="1"/>
</dbReference>
<keyword evidence="6" id="KW-1185">Reference proteome</keyword>
<dbReference type="SUPFAM" id="SSF140423">
    <property type="entry name" value="MW0975(SA0943)-like"/>
    <property type="match status" value="1"/>
</dbReference>
<dbReference type="PROSITE" id="PS50909">
    <property type="entry name" value="GAT"/>
    <property type="match status" value="1"/>
</dbReference>
<dbReference type="PROSITE" id="PS51257">
    <property type="entry name" value="PROKAR_LIPOPROTEIN"/>
    <property type="match status" value="1"/>
</dbReference>
<dbReference type="STRING" id="930129.SAMN05216352_103191"/>
<dbReference type="EMBL" id="FNDU01000003">
    <property type="protein sequence ID" value="SDH88466.1"/>
    <property type="molecule type" value="Genomic_DNA"/>
</dbReference>
<keyword evidence="3" id="KW-0732">Signal</keyword>
<reference evidence="5 6" key="1">
    <citation type="submission" date="2016-10" db="EMBL/GenBank/DDBJ databases">
        <authorList>
            <person name="de Groot N.N."/>
        </authorList>
    </citation>
    <scope>NUCLEOTIDE SEQUENCE [LARGE SCALE GENOMIC DNA]</scope>
    <source>
        <strain evidence="6">P4B,CCM 7963,CECT 7998,DSM 25260,IBRC-M 10614,KCTC 13821</strain>
    </source>
</reference>
<gene>
    <name evidence="5" type="ORF">SAMN05216352_103191</name>
</gene>
<evidence type="ECO:0000259" key="4">
    <source>
        <dbReference type="PROSITE" id="PS50909"/>
    </source>
</evidence>
<name>A0A1G8G2I7_9BACI</name>
<dbReference type="Proteomes" id="UP000199017">
    <property type="component" value="Unassembled WGS sequence"/>
</dbReference>
<sequence>MLVHKKKTFFLAAIIFFILSACGNSPEERVYSHLEEAVALEETFEDQQEPLMELEEQEQNIYEEMLTLGTEDLEEIEMLADEAIGYAEERTELLEKEKESIEEAYEEYKLGEEEMNNVEGAEEEAEAVQEAMDQRYNAYQSLYNSYEEAINDDIALYEAFTKEDLSIEELQSYIDEVNEAYQQVIDNRNMFNDYTDEYNEAKQAFYEAAGLDIQTETSEQEESDQDNDEETEE</sequence>
<feature type="region of interest" description="Disordered" evidence="2">
    <location>
        <begin position="209"/>
        <end position="233"/>
    </location>
</feature>
<dbReference type="AlphaFoldDB" id="A0A1G8G2I7"/>
<organism evidence="5 6">
    <name type="scientific">Alteribacillus bidgolensis</name>
    <dbReference type="NCBI Taxonomy" id="930129"/>
    <lineage>
        <taxon>Bacteria</taxon>
        <taxon>Bacillati</taxon>
        <taxon>Bacillota</taxon>
        <taxon>Bacilli</taxon>
        <taxon>Bacillales</taxon>
        <taxon>Bacillaceae</taxon>
        <taxon>Alteribacillus</taxon>
    </lineage>
</organism>
<evidence type="ECO:0000313" key="5">
    <source>
        <dbReference type="EMBL" id="SDH88466.1"/>
    </source>
</evidence>
<dbReference type="RefSeq" id="WP_170031654.1">
    <property type="nucleotide sequence ID" value="NZ_FNDU01000003.1"/>
</dbReference>
<dbReference type="GO" id="GO:0043130">
    <property type="term" value="F:ubiquitin binding"/>
    <property type="evidence" value="ECO:0007669"/>
    <property type="project" value="InterPro"/>
</dbReference>
<feature type="signal peptide" evidence="3">
    <location>
        <begin position="1"/>
        <end position="23"/>
    </location>
</feature>
<evidence type="ECO:0000256" key="1">
    <source>
        <dbReference type="SAM" id="Coils"/>
    </source>
</evidence>
<accession>A0A1G8G2I7</accession>
<dbReference type="GO" id="GO:0035091">
    <property type="term" value="F:phosphatidylinositol binding"/>
    <property type="evidence" value="ECO:0007669"/>
    <property type="project" value="InterPro"/>
</dbReference>
<evidence type="ECO:0000313" key="6">
    <source>
        <dbReference type="Proteomes" id="UP000199017"/>
    </source>
</evidence>
<keyword evidence="5" id="KW-0449">Lipoprotein</keyword>
<protein>
    <submittedName>
        <fullName evidence="5">Putative cell-wall binding lipoprotein</fullName>
    </submittedName>
</protein>
<dbReference type="Pfam" id="PF10368">
    <property type="entry name" value="YkyA"/>
    <property type="match status" value="1"/>
</dbReference>